<feature type="transmembrane region" description="Helical" evidence="2">
    <location>
        <begin position="546"/>
        <end position="573"/>
    </location>
</feature>
<evidence type="ECO:0000313" key="7">
    <source>
        <dbReference type="RefSeq" id="XP_036366637.1"/>
    </source>
</evidence>
<feature type="transmembrane region" description="Helical" evidence="2">
    <location>
        <begin position="93"/>
        <end position="112"/>
    </location>
</feature>
<gene>
    <name evidence="4 5 6 7" type="primary">LOC115221644</name>
</gene>
<keyword evidence="2" id="KW-1133">Transmembrane helix</keyword>
<dbReference type="InterPro" id="IPR036259">
    <property type="entry name" value="MFS_trans_sf"/>
</dbReference>
<evidence type="ECO:0000313" key="4">
    <source>
        <dbReference type="RefSeq" id="XP_029647703.1"/>
    </source>
</evidence>
<feature type="transmembrane region" description="Helical" evidence="2">
    <location>
        <begin position="24"/>
        <end position="50"/>
    </location>
</feature>
<dbReference type="InterPro" id="IPR011701">
    <property type="entry name" value="MFS"/>
</dbReference>
<dbReference type="PANTHER" id="PTHR11360">
    <property type="entry name" value="MONOCARBOXYLATE TRANSPORTER"/>
    <property type="match status" value="1"/>
</dbReference>
<evidence type="ECO:0000313" key="3">
    <source>
        <dbReference type="Proteomes" id="UP000515154"/>
    </source>
</evidence>
<dbReference type="RefSeq" id="XP_029647704.1">
    <property type="nucleotide sequence ID" value="XM_029791844.2"/>
</dbReference>
<feature type="transmembrane region" description="Helical" evidence="2">
    <location>
        <begin position="182"/>
        <end position="201"/>
    </location>
</feature>
<feature type="transmembrane region" description="Helical" evidence="2">
    <location>
        <begin position="425"/>
        <end position="445"/>
    </location>
</feature>
<dbReference type="RefSeq" id="XP_036366637.1">
    <property type="nucleotide sequence ID" value="XM_036510744.1"/>
</dbReference>
<dbReference type="SUPFAM" id="SSF103473">
    <property type="entry name" value="MFS general substrate transporter"/>
    <property type="match status" value="1"/>
</dbReference>
<dbReference type="KEGG" id="osn:115221644"/>
<feature type="transmembrane region" description="Helical" evidence="2">
    <location>
        <begin position="151"/>
        <end position="170"/>
    </location>
</feature>
<name>A0A6P7T9N8_9MOLL</name>
<keyword evidence="2" id="KW-0472">Membrane</keyword>
<reference evidence="4 5" key="1">
    <citation type="submission" date="2025-08" db="UniProtKB">
        <authorList>
            <consortium name="RefSeq"/>
        </authorList>
    </citation>
    <scope>IDENTIFICATION</scope>
</reference>
<dbReference type="InterPro" id="IPR050327">
    <property type="entry name" value="Proton-linked_MCT"/>
</dbReference>
<feature type="transmembrane region" description="Helical" evidence="2">
    <location>
        <begin position="457"/>
        <end position="476"/>
    </location>
</feature>
<feature type="transmembrane region" description="Helical" evidence="2">
    <location>
        <begin position="517"/>
        <end position="540"/>
    </location>
</feature>
<feature type="region of interest" description="Disordered" evidence="1">
    <location>
        <begin position="218"/>
        <end position="237"/>
    </location>
</feature>
<dbReference type="Proteomes" id="UP000515154">
    <property type="component" value="Linkage group LG18"/>
</dbReference>
<evidence type="ECO:0000313" key="5">
    <source>
        <dbReference type="RefSeq" id="XP_029647704.1"/>
    </source>
</evidence>
<dbReference type="CDD" id="cd17352">
    <property type="entry name" value="MFS_MCT_SLC16"/>
    <property type="match status" value="1"/>
</dbReference>
<accession>A0A6P7T9N8</accession>
<evidence type="ECO:0000256" key="1">
    <source>
        <dbReference type="SAM" id="MobiDB-lite"/>
    </source>
</evidence>
<keyword evidence="3" id="KW-1185">Reference proteome</keyword>
<dbReference type="RefSeq" id="XP_029647703.1">
    <property type="nucleotide sequence ID" value="XM_029791843.2"/>
</dbReference>
<proteinExistence type="predicted"/>
<dbReference type="Gene3D" id="1.20.1250.20">
    <property type="entry name" value="MFS general substrate transporter like domains"/>
    <property type="match status" value="2"/>
</dbReference>
<feature type="transmembrane region" description="Helical" evidence="2">
    <location>
        <begin position="62"/>
        <end position="86"/>
    </location>
</feature>
<protein>
    <submittedName>
        <fullName evidence="4 5">Monocarboxylate transporter 9-like</fullName>
    </submittedName>
</protein>
<organism evidence="3 4">
    <name type="scientific">Octopus sinensis</name>
    <name type="common">East Asian common octopus</name>
    <dbReference type="NCBI Taxonomy" id="2607531"/>
    <lineage>
        <taxon>Eukaryota</taxon>
        <taxon>Metazoa</taxon>
        <taxon>Spiralia</taxon>
        <taxon>Lophotrochozoa</taxon>
        <taxon>Mollusca</taxon>
        <taxon>Cephalopoda</taxon>
        <taxon>Coleoidea</taxon>
        <taxon>Octopodiformes</taxon>
        <taxon>Octopoda</taxon>
        <taxon>Incirrata</taxon>
        <taxon>Octopodidae</taxon>
        <taxon>Octopus</taxon>
    </lineage>
</organism>
<keyword evidence="2" id="KW-0812">Transmembrane</keyword>
<feature type="transmembrane region" description="Helical" evidence="2">
    <location>
        <begin position="118"/>
        <end position="144"/>
    </location>
</feature>
<evidence type="ECO:0000313" key="6">
    <source>
        <dbReference type="RefSeq" id="XP_029647705.1"/>
    </source>
</evidence>
<feature type="transmembrane region" description="Helical" evidence="2">
    <location>
        <begin position="392"/>
        <end position="413"/>
    </location>
</feature>
<dbReference type="PANTHER" id="PTHR11360:SF284">
    <property type="entry name" value="EG:103B4.3 PROTEIN-RELATED"/>
    <property type="match status" value="1"/>
</dbReference>
<feature type="transmembrane region" description="Helical" evidence="2">
    <location>
        <begin position="482"/>
        <end position="505"/>
    </location>
</feature>
<dbReference type="GO" id="GO:0008028">
    <property type="term" value="F:monocarboxylic acid transmembrane transporter activity"/>
    <property type="evidence" value="ECO:0007669"/>
    <property type="project" value="TreeGrafter"/>
</dbReference>
<dbReference type="Pfam" id="PF07690">
    <property type="entry name" value="MFS_1"/>
    <property type="match status" value="2"/>
</dbReference>
<dbReference type="RefSeq" id="XP_029647705.1">
    <property type="nucleotide sequence ID" value="XM_029791845.2"/>
</dbReference>
<dbReference type="AlphaFoldDB" id="A0A6P7T9N8"/>
<sequence>MKTLSTSLRSIQSPMYIHSPDGGWGWVVCLSSFGINFILDGTLFCFGILYMDLLKYFDGSPAQIACVGSTLTGMHMMIGPVVSLLLMRFSHRYVAIIGGFFAGLALAISTWVESVELLILIYGVCGGIGFGMVFITSNICLSLYFEKKRALATGLASSGAGLGTFVYPYLSEWLLSMYGWKGTVLILGGCALNCLVCGSVFRPLCWSSRSDLSSLRTEYTNGDDHDEDSDSVMSDAEEPTKNNLLDFKIKIVNLPVSNIKSSYTHSCHQLSHGISGWLTPSSLSVMDVNKSQIRSLHDINTSVELKQTGPRRRLSTTHFNPLIKQDIYYSGSVTTLRQDTLDHRRYSDLSQKSGNQKLQFNDAMSTFNEGSQCCQGNILRHVFNFALLKNKVFVALLTAFTLASMQSIAMMFLPNYGMHRGLSLTQSATLVSVIGITNTIGRILIGLMTYSFDVPSVYSFTFALLISGLISFAFIFCDTFASLIVCSGVFGLCMAVIVSLRTIVLADHLGIENLTHAFGVVALFQGIGFTVSPPLAGFLYEMYESYTILFCVVGTCYVTASVCSFALCIQVCCNRRKRSRKESLKIPSRDSDDESEVDAEIISVREIDDDEYITKEVTSYS</sequence>
<evidence type="ECO:0000256" key="2">
    <source>
        <dbReference type="SAM" id="Phobius"/>
    </source>
</evidence>